<name>A0A4Q9LV22_9MICR</name>
<dbReference type="EMBL" id="PITK01000724">
    <property type="protein sequence ID" value="TBU12519.1"/>
    <property type="molecule type" value="Genomic_DNA"/>
</dbReference>
<keyword evidence="2" id="KW-1185">Reference proteome</keyword>
<dbReference type="GO" id="GO:0000398">
    <property type="term" value="P:mRNA splicing, via spliceosome"/>
    <property type="evidence" value="ECO:0007669"/>
    <property type="project" value="InterPro"/>
</dbReference>
<organism evidence="1 2">
    <name type="scientific">Hamiltosporidium tvaerminnensis</name>
    <dbReference type="NCBI Taxonomy" id="1176355"/>
    <lineage>
        <taxon>Eukaryota</taxon>
        <taxon>Fungi</taxon>
        <taxon>Fungi incertae sedis</taxon>
        <taxon>Microsporidia</taxon>
        <taxon>Dubosqiidae</taxon>
        <taxon>Hamiltosporidium</taxon>
    </lineage>
</organism>
<dbReference type="Proteomes" id="UP000292282">
    <property type="component" value="Unassembled WGS sequence"/>
</dbReference>
<dbReference type="AlphaFoldDB" id="A0A4Q9LV22"/>
<evidence type="ECO:0000313" key="1">
    <source>
        <dbReference type="EMBL" id="TBU12519.1"/>
    </source>
</evidence>
<dbReference type="PANTHER" id="PTHR12111">
    <property type="entry name" value="SPLICING FACTOR YJU2"/>
    <property type="match status" value="1"/>
</dbReference>
<gene>
    <name evidence="1" type="ORF">CWI38_0724p0020</name>
</gene>
<dbReference type="STRING" id="1176355.A0A4Q9LV22"/>
<dbReference type="InterPro" id="IPR007590">
    <property type="entry name" value="Saf4/Yju2"/>
</dbReference>
<dbReference type="VEuPathDB" id="MicrosporidiaDB:CWI38_0724p0020"/>
<evidence type="ECO:0000313" key="2">
    <source>
        <dbReference type="Proteomes" id="UP000292282"/>
    </source>
</evidence>
<reference evidence="1 2" key="1">
    <citation type="submission" date="2017-12" db="EMBL/GenBank/DDBJ databases">
        <authorList>
            <person name="Pombert J.-F."/>
            <person name="Haag K.L."/>
            <person name="Ebert D."/>
        </authorList>
    </citation>
    <scope>NUCLEOTIDE SEQUENCE [LARGE SCALE GENOMIC DNA]</scope>
    <source>
        <strain evidence="1">IL-G-3</strain>
    </source>
</reference>
<dbReference type="Pfam" id="PF04502">
    <property type="entry name" value="Saf4_Yju2"/>
    <property type="match status" value="1"/>
</dbReference>
<dbReference type="OrthoDB" id="2190313at2759"/>
<protein>
    <submittedName>
        <fullName evidence="1">DUF572 domain-containing protein</fullName>
    </submittedName>
</protein>
<comment type="caution">
    <text evidence="1">The sequence shown here is derived from an EMBL/GenBank/DDBJ whole genome shotgun (WGS) entry which is preliminary data.</text>
</comment>
<proteinExistence type="predicted"/>
<accession>A0A4Q9LV22</accession>
<sequence length="204" mass="24357">MQKKREKRIGTKYFEKKYSGIRFALPFTIGCITCKEYISKGYKFNAVKEKVVGETYLGVEIYRFHIKCTNCRCEMTLKTDPKNGEYIVEFGCLKVNEIFEKTKKNLEFEKNYKEKEEREDPTKILENQIKEAFQERSGIYQNDDITRAIKISQKTNIDELIEFSKNKEKENELKKEAFKNKMIDFLKNTKKVKKKRFLNIFINS</sequence>